<evidence type="ECO:0000259" key="6">
    <source>
        <dbReference type="Pfam" id="PF04357"/>
    </source>
</evidence>
<dbReference type="PANTHER" id="PTHR36985:SF1">
    <property type="entry name" value="TRANSLOCATION AND ASSEMBLY MODULE SUBUNIT TAMB"/>
    <property type="match status" value="1"/>
</dbReference>
<evidence type="ECO:0000313" key="7">
    <source>
        <dbReference type="EMBL" id="SDA56148.1"/>
    </source>
</evidence>
<evidence type="ECO:0000256" key="5">
    <source>
        <dbReference type="SAM" id="MobiDB-lite"/>
    </source>
</evidence>
<organism evidence="7 8">
    <name type="scientific">Algoriphagus alkaliphilus</name>
    <dbReference type="NCBI Taxonomy" id="279824"/>
    <lineage>
        <taxon>Bacteria</taxon>
        <taxon>Pseudomonadati</taxon>
        <taxon>Bacteroidota</taxon>
        <taxon>Cytophagia</taxon>
        <taxon>Cytophagales</taxon>
        <taxon>Cyclobacteriaceae</taxon>
        <taxon>Algoriphagus</taxon>
    </lineage>
</organism>
<evidence type="ECO:0000256" key="2">
    <source>
        <dbReference type="ARBA" id="ARBA00022692"/>
    </source>
</evidence>
<sequence>MHKAFRVILWLVFSTTLLLIFIGLALQVTSVQNWLIDKVTTYLNKNSNFQTEIGRIRISWWDALEMENISIRDHKDSLMLGADKAYADFSLLSLIPPGDFVVDAVRLERAELNFYTHQGDSTLNINRWITELGSIFGSVDTTAKVPVNFSITSIELRQAKFSLVNFNAEPVSSGFDYTKIRVRDITANADNFRMKKGVIGIDIKLLSGIEQTSGVRIHELKTNLTYAPKFLELDKLSLKSEGSHIKNYLRMDLIGPDGFSDFLHQVKLNARLDETKIRLSELRIFAPSLPEFEDEIFLSGELIGPVSDIKSKEFLIRLGQKTAIFGALELDGLPDINKTYLNLSLKNSVISARDLAPYLTPQLEKEVNKFNLIRLDADFAGLITRFTTNGNFRTSIGNISGRVNYDLVNGVPSIVSRVRIQNLDMGILAGDRELLQKVSLDGNVNLKGNSLENILIDLNASISQIGLNNYNFTNIRTDATYGLNLFRGNLAIDDPNLKGQAKGYVNLNESVDSVRMLVQIDTAFLDKINLVEKPTFISGKLDIDTKGIKLDDIQGIGRFSDIKVGYEERFLDVGDFFFQSLFAGGTRTLSINSDYLVAAASGQFNLDQMSRDLDILSRQYISILLNEEQPIASLEENFSETYNLDLNVRLHDVNPLIQLFQPNISISKNTILEGAFYQTPENTIFNFFTSIDTLSYQGNSAFGVNIDFNTSKIINSANILASFYVYSKEQKVGTALGFENLGLEAIWDQNNLGVQFSLDQLTTQSKARISAETKFSALGTEIHFQPSLLKVLDRDWNFDPENQILISEGNIDFKKLRVLKDGQFIGVEGRISQDPGEILDLFFENVEIDILNTITTLEFLGSANGSFQLKNLLDQPRLEGEMSIDKAEINRFPIGNIFASAKLQDNELILDLENEINGQKKIDINGILGLEFQNLDLDAVLTEANLVILEPFLSNYISNLDGTVTGNLQIRGTVNSPEVLGSGRIDRGKIRVNFLNTSYILDGSILFQPRQVSFKDLIFKDLNGNRATFTGGINHTGFNNIFLDINSTLSNFQVLNTTAKDNEVFYGTAFATGTLSIRGSTTNLDVTARATTQPNTRIYIPLTSSNSQYQEEFIQIINIQDTVRINQLATAINRLDIENVRMNFILDITPDAFAQIIIDPKTEESLEARGRGILTMNIDTQGNFNLTGNYEITQGQYNFSLYNVVKREFAIQPGGRITWFGDPYQGVMNLKAVYEENISLQPLLSSSSASENSQMRRRYPLKVLMDLQGELLSPNIKFGFDFGQFPSSGDVQTTISAFQGRVAADEQEMNRQVFSVIMTRNFSPEGQFSGVATISSSLGNLLSSQLNSFLGQMDKNLEVNIDLATLDQNTLENFQLSVAYTFLDGRLRVSRDGGFTDNQGNASAASIIGDWQAEYLLTGDGVYRLRIFNRNNYNTFTSLSLTQNVLTYGASITQNVSFNSFSELFKKLTGRNSEKLNIIDSDDFLREEYQDEENWKPLNLEDIPPRKDPPLPPKKVIVSSKEDF</sequence>
<dbReference type="PANTHER" id="PTHR36985">
    <property type="entry name" value="TRANSLOCATION AND ASSEMBLY MODULE SUBUNIT TAMB"/>
    <property type="match status" value="1"/>
</dbReference>
<feature type="domain" description="Translocation and assembly module TamB C-terminal" evidence="6">
    <location>
        <begin position="847"/>
        <end position="1004"/>
    </location>
</feature>
<dbReference type="GO" id="GO:0009306">
    <property type="term" value="P:protein secretion"/>
    <property type="evidence" value="ECO:0007669"/>
    <property type="project" value="InterPro"/>
</dbReference>
<dbReference type="STRING" id="279824.SAMN03080617_01052"/>
<evidence type="ECO:0000256" key="3">
    <source>
        <dbReference type="ARBA" id="ARBA00022989"/>
    </source>
</evidence>
<name>A0A1G5WDF7_9BACT</name>
<keyword evidence="8" id="KW-1185">Reference proteome</keyword>
<keyword evidence="4" id="KW-0472">Membrane</keyword>
<evidence type="ECO:0000256" key="4">
    <source>
        <dbReference type="ARBA" id="ARBA00023136"/>
    </source>
</evidence>
<dbReference type="GO" id="GO:0005886">
    <property type="term" value="C:plasma membrane"/>
    <property type="evidence" value="ECO:0007669"/>
    <property type="project" value="InterPro"/>
</dbReference>
<keyword evidence="3" id="KW-1133">Transmembrane helix</keyword>
<reference evidence="8" key="1">
    <citation type="submission" date="2016-10" db="EMBL/GenBank/DDBJ databases">
        <authorList>
            <person name="Varghese N."/>
            <person name="Submissions S."/>
        </authorList>
    </citation>
    <scope>NUCLEOTIDE SEQUENCE [LARGE SCALE GENOMIC DNA]</scope>
    <source>
        <strain evidence="8">DSM 22703</strain>
    </source>
</reference>
<dbReference type="EMBL" id="FMXE01000006">
    <property type="protein sequence ID" value="SDA56148.1"/>
    <property type="molecule type" value="Genomic_DNA"/>
</dbReference>
<evidence type="ECO:0000313" key="8">
    <source>
        <dbReference type="Proteomes" id="UP000198756"/>
    </source>
</evidence>
<comment type="subcellular location">
    <subcellularLocation>
        <location evidence="1">Membrane</location>
        <topology evidence="1">Single-pass membrane protein</topology>
    </subcellularLocation>
</comment>
<feature type="region of interest" description="Disordered" evidence="5">
    <location>
        <begin position="1496"/>
        <end position="1524"/>
    </location>
</feature>
<keyword evidence="2" id="KW-0812">Transmembrane</keyword>
<accession>A0A1G5WDF7</accession>
<protein>
    <recommendedName>
        <fullName evidence="6">Translocation and assembly module TamB C-terminal domain-containing protein</fullName>
    </recommendedName>
</protein>
<dbReference type="Pfam" id="PF04357">
    <property type="entry name" value="TamB"/>
    <property type="match status" value="2"/>
</dbReference>
<feature type="domain" description="Translocation and assembly module TamB C-terminal" evidence="6">
    <location>
        <begin position="1021"/>
        <end position="1437"/>
    </location>
</feature>
<dbReference type="RefSeq" id="WP_245693179.1">
    <property type="nucleotide sequence ID" value="NZ_FMXE01000006.1"/>
</dbReference>
<gene>
    <name evidence="7" type="ORF">SAMN03080617_01052</name>
</gene>
<proteinExistence type="predicted"/>
<dbReference type="Proteomes" id="UP000198756">
    <property type="component" value="Unassembled WGS sequence"/>
</dbReference>
<dbReference type="InterPro" id="IPR007452">
    <property type="entry name" value="TamB_C"/>
</dbReference>
<evidence type="ECO:0000256" key="1">
    <source>
        <dbReference type="ARBA" id="ARBA00004167"/>
    </source>
</evidence>